<keyword evidence="2" id="KW-0963">Cytoplasm</keyword>
<dbReference type="InterPro" id="IPR006206">
    <property type="entry name" value="Mevalonate/galactokinase"/>
</dbReference>
<keyword evidence="18" id="KW-1185">Reference proteome</keyword>
<dbReference type="EC" id="2.7.1.6" evidence="11"/>
<feature type="domain" description="Galactokinase N-terminal" evidence="14">
    <location>
        <begin position="9"/>
        <end position="55"/>
    </location>
</feature>
<evidence type="ECO:0000256" key="11">
    <source>
        <dbReference type="NCBIfam" id="TIGR00131"/>
    </source>
</evidence>
<dbReference type="Pfam" id="PF00288">
    <property type="entry name" value="GHMP_kinases_N"/>
    <property type="match status" value="1"/>
</dbReference>
<dbReference type="NCBIfam" id="TIGR00131">
    <property type="entry name" value="gal_kin"/>
    <property type="match status" value="1"/>
</dbReference>
<evidence type="ECO:0000313" key="18">
    <source>
        <dbReference type="Proteomes" id="UP001139409"/>
    </source>
</evidence>
<dbReference type="RefSeq" id="WP_225697922.1">
    <property type="nucleotide sequence ID" value="NZ_JAIXNE010000002.1"/>
</dbReference>
<accession>A0A9X1HMY0</accession>
<dbReference type="PROSITE" id="PS00627">
    <property type="entry name" value="GHMP_KINASES_ATP"/>
    <property type="match status" value="1"/>
</dbReference>
<proteinExistence type="inferred from homology"/>
<comment type="caution">
    <text evidence="15">The sequence shown here is derived from an EMBL/GenBank/DDBJ whole genome shotgun (WGS) entry which is preliminary data.</text>
</comment>
<dbReference type="InterPro" id="IPR013750">
    <property type="entry name" value="GHMP_kinase_C_dom"/>
</dbReference>
<dbReference type="SUPFAM" id="SSF55060">
    <property type="entry name" value="GHMP Kinase, C-terminal domain"/>
    <property type="match status" value="1"/>
</dbReference>
<dbReference type="GO" id="GO:0005829">
    <property type="term" value="C:cytosol"/>
    <property type="evidence" value="ECO:0007669"/>
    <property type="project" value="TreeGrafter"/>
</dbReference>
<dbReference type="FunFam" id="3.30.230.10:FF:000017">
    <property type="entry name" value="Galactokinase"/>
    <property type="match status" value="1"/>
</dbReference>
<dbReference type="InterPro" id="IPR006204">
    <property type="entry name" value="GHMP_kinase_N_dom"/>
</dbReference>
<keyword evidence="10" id="KW-0119">Carbohydrate metabolism</keyword>
<evidence type="ECO:0000256" key="10">
    <source>
        <dbReference type="ARBA" id="ARBA00023277"/>
    </source>
</evidence>
<dbReference type="InterPro" id="IPR000705">
    <property type="entry name" value="Galactokinase"/>
</dbReference>
<dbReference type="PIRSF" id="PIRSF000530">
    <property type="entry name" value="Galactokinase"/>
    <property type="match status" value="1"/>
</dbReference>
<dbReference type="GO" id="GO:0046872">
    <property type="term" value="F:metal ion binding"/>
    <property type="evidence" value="ECO:0007669"/>
    <property type="project" value="UniProtKB-KW"/>
</dbReference>
<keyword evidence="3 15" id="KW-0808">Transferase</keyword>
<evidence type="ECO:0000256" key="8">
    <source>
        <dbReference type="ARBA" id="ARBA00022842"/>
    </source>
</evidence>
<keyword evidence="9" id="KW-0299">Galactose metabolism</keyword>
<dbReference type="GO" id="GO:0006012">
    <property type="term" value="P:galactose metabolic process"/>
    <property type="evidence" value="ECO:0007669"/>
    <property type="project" value="UniProtKB-UniRule"/>
</dbReference>
<dbReference type="InterPro" id="IPR019741">
    <property type="entry name" value="Galactokinase_CS"/>
</dbReference>
<dbReference type="SUPFAM" id="SSF54211">
    <property type="entry name" value="Ribosomal protein S5 domain 2-like"/>
    <property type="match status" value="1"/>
</dbReference>
<keyword evidence="6" id="KW-0418">Kinase</keyword>
<dbReference type="Pfam" id="PF08544">
    <property type="entry name" value="GHMP_kinases_C"/>
    <property type="match status" value="1"/>
</dbReference>
<evidence type="ECO:0000256" key="1">
    <source>
        <dbReference type="ARBA" id="ARBA00006566"/>
    </source>
</evidence>
<evidence type="ECO:0000256" key="9">
    <source>
        <dbReference type="ARBA" id="ARBA00023144"/>
    </source>
</evidence>
<evidence type="ECO:0000256" key="2">
    <source>
        <dbReference type="ARBA" id="ARBA00022490"/>
    </source>
</evidence>
<evidence type="ECO:0000259" key="14">
    <source>
        <dbReference type="Pfam" id="PF10509"/>
    </source>
</evidence>
<comment type="similarity">
    <text evidence="1">Belongs to the GHMP kinase family. GalK subfamily.</text>
</comment>
<evidence type="ECO:0000256" key="4">
    <source>
        <dbReference type="ARBA" id="ARBA00022723"/>
    </source>
</evidence>
<organism evidence="15 18">
    <name type="scientific">Fulvivirga sedimenti</name>
    <dbReference type="NCBI Taxonomy" id="2879465"/>
    <lineage>
        <taxon>Bacteria</taxon>
        <taxon>Pseudomonadati</taxon>
        <taxon>Bacteroidota</taxon>
        <taxon>Cytophagia</taxon>
        <taxon>Cytophagales</taxon>
        <taxon>Fulvivirgaceae</taxon>
        <taxon>Fulvivirga</taxon>
    </lineage>
</organism>
<dbReference type="Gene3D" id="3.30.70.890">
    <property type="entry name" value="GHMP kinase, C-terminal domain"/>
    <property type="match status" value="1"/>
</dbReference>
<gene>
    <name evidence="15" type="primary">galK</name>
    <name evidence="15" type="ORF">LDX50_08010</name>
    <name evidence="16" type="ORF">LDX50_13980</name>
    <name evidence="17" type="ORF">LDX50_19700</name>
</gene>
<dbReference type="EMBL" id="JAIXNE010000002">
    <property type="protein sequence ID" value="MCA6074811.1"/>
    <property type="molecule type" value="Genomic_DNA"/>
</dbReference>
<dbReference type="Pfam" id="PF10509">
    <property type="entry name" value="GalKase_gal_bdg"/>
    <property type="match status" value="1"/>
</dbReference>
<keyword evidence="5" id="KW-0547">Nucleotide-binding</keyword>
<evidence type="ECO:0000313" key="16">
    <source>
        <dbReference type="EMBL" id="MCA6075988.1"/>
    </source>
</evidence>
<dbReference type="AlphaFoldDB" id="A0A9X1HMY0"/>
<keyword evidence="7" id="KW-0067">ATP-binding</keyword>
<dbReference type="Gene3D" id="3.30.230.10">
    <property type="match status" value="1"/>
</dbReference>
<evidence type="ECO:0000313" key="17">
    <source>
        <dbReference type="EMBL" id="MCA6077116.1"/>
    </source>
</evidence>
<protein>
    <recommendedName>
        <fullName evidence="11">Galactokinase</fullName>
        <ecNumber evidence="11">2.7.1.6</ecNumber>
    </recommendedName>
</protein>
<keyword evidence="8" id="KW-0460">Magnesium</keyword>
<reference evidence="15" key="1">
    <citation type="submission" date="2021-09" db="EMBL/GenBank/DDBJ databases">
        <title>Fulvivirga sp. isolated from coastal sediment.</title>
        <authorList>
            <person name="Yu H."/>
        </authorList>
    </citation>
    <scope>NUCLEOTIDE SEQUENCE</scope>
    <source>
        <strain evidence="15">1062</strain>
    </source>
</reference>
<evidence type="ECO:0000259" key="13">
    <source>
        <dbReference type="Pfam" id="PF08544"/>
    </source>
</evidence>
<dbReference type="EMBL" id="JAIXNE010000004">
    <property type="protein sequence ID" value="MCA6077116.1"/>
    <property type="molecule type" value="Genomic_DNA"/>
</dbReference>
<keyword evidence="4" id="KW-0479">Metal-binding</keyword>
<dbReference type="InterPro" id="IPR019539">
    <property type="entry name" value="GalKase_N"/>
</dbReference>
<dbReference type="InterPro" id="IPR006203">
    <property type="entry name" value="GHMP_knse_ATP-bd_CS"/>
</dbReference>
<feature type="domain" description="GHMP kinase N-terminal" evidence="12">
    <location>
        <begin position="90"/>
        <end position="177"/>
    </location>
</feature>
<evidence type="ECO:0000256" key="5">
    <source>
        <dbReference type="ARBA" id="ARBA00022741"/>
    </source>
</evidence>
<dbReference type="PANTHER" id="PTHR10457:SF7">
    <property type="entry name" value="GALACTOKINASE-RELATED"/>
    <property type="match status" value="1"/>
</dbReference>
<dbReference type="GO" id="GO:0004335">
    <property type="term" value="F:galactokinase activity"/>
    <property type="evidence" value="ECO:0007669"/>
    <property type="project" value="UniProtKB-UniRule"/>
</dbReference>
<evidence type="ECO:0000256" key="7">
    <source>
        <dbReference type="ARBA" id="ARBA00022840"/>
    </source>
</evidence>
<dbReference type="PRINTS" id="PR00473">
    <property type="entry name" value="GALCTOKINASE"/>
</dbReference>
<dbReference type="InterPro" id="IPR020568">
    <property type="entry name" value="Ribosomal_Su5_D2-typ_SF"/>
</dbReference>
<dbReference type="Proteomes" id="UP001139409">
    <property type="component" value="Unassembled WGS sequence"/>
</dbReference>
<dbReference type="PROSITE" id="PS00106">
    <property type="entry name" value="GALACTOKINASE"/>
    <property type="match status" value="1"/>
</dbReference>
<dbReference type="InterPro" id="IPR036554">
    <property type="entry name" value="GHMP_kinase_C_sf"/>
</dbReference>
<evidence type="ECO:0000256" key="3">
    <source>
        <dbReference type="ARBA" id="ARBA00022679"/>
    </source>
</evidence>
<name>A0A9X1HMY0_9BACT</name>
<dbReference type="FunFam" id="3.30.70.890:FF:000001">
    <property type="entry name" value="Galactokinase"/>
    <property type="match status" value="1"/>
</dbReference>
<feature type="domain" description="GHMP kinase C-terminal" evidence="13">
    <location>
        <begin position="281"/>
        <end position="348"/>
    </location>
</feature>
<dbReference type="PANTHER" id="PTHR10457">
    <property type="entry name" value="MEVALONATE KINASE/GALACTOKINASE"/>
    <property type="match status" value="1"/>
</dbReference>
<dbReference type="PRINTS" id="PR00959">
    <property type="entry name" value="MEVGALKINASE"/>
</dbReference>
<sequence>MNISDRIAEEYRSRFGDSSIVVSAPGRINLIGEHTDYNNGFVLPAAIHQSVYICAGFSEGDECTLVALDLDKTYQFRLGEFASVGGWQDYILGVLHEFMQKFTIDRGFSMVISGDIPQGAGLSSSAALECAGLMALSNLYQVQLAPLTMARMALNAERSFVGLDCGIMDQYASVFGKKDHVLLIDCMNETHREVPLQLREYCLLLCNSNVAHELADSAYNERRKQCRNGVDIVRREFPHVTSLREVSLEMLERTKGNMDPVVYRRCAYVIRENNRVLRVVDYLQAGDLPDVGQQMYEAHDDMKVNYEVTCDETDFLVELAHSSGKVLGARQMGGGFGGCTINIIKNEDVNAFSDLVISEYVKKFGKTPTFITAETTDGTREL</sequence>
<dbReference type="GO" id="GO:0005524">
    <property type="term" value="F:ATP binding"/>
    <property type="evidence" value="ECO:0007669"/>
    <property type="project" value="UniProtKB-UniRule"/>
</dbReference>
<evidence type="ECO:0000259" key="12">
    <source>
        <dbReference type="Pfam" id="PF00288"/>
    </source>
</evidence>
<dbReference type="InterPro" id="IPR014721">
    <property type="entry name" value="Ribsml_uS5_D2-typ_fold_subgr"/>
</dbReference>
<evidence type="ECO:0000313" key="15">
    <source>
        <dbReference type="EMBL" id="MCA6074811.1"/>
    </source>
</evidence>
<dbReference type="EMBL" id="JAIXNE010000003">
    <property type="protein sequence ID" value="MCA6075988.1"/>
    <property type="molecule type" value="Genomic_DNA"/>
</dbReference>
<evidence type="ECO:0000256" key="6">
    <source>
        <dbReference type="ARBA" id="ARBA00022777"/>
    </source>
</evidence>